<reference evidence="1 2" key="1">
    <citation type="journal article" date="2018" name="Front. Plant Sci.">
        <title>Red Clover (Trifolium pratense) and Zigzag Clover (T. medium) - A Picture of Genomic Similarities and Differences.</title>
        <authorList>
            <person name="Dluhosova J."/>
            <person name="Istvanek J."/>
            <person name="Nedelnik J."/>
            <person name="Repkova J."/>
        </authorList>
    </citation>
    <scope>NUCLEOTIDE SEQUENCE [LARGE SCALE GENOMIC DNA]</scope>
    <source>
        <strain evidence="2">cv. 10/8</strain>
        <tissue evidence="1">Leaf</tissue>
    </source>
</reference>
<proteinExistence type="predicted"/>
<evidence type="ECO:0000313" key="1">
    <source>
        <dbReference type="EMBL" id="MCI51804.1"/>
    </source>
</evidence>
<sequence length="57" mass="5926">AQVVAEVELVVVAQLSAVARPASSPYDATRPEPAIPDTGNASLVVVATTEPTYFLQD</sequence>
<comment type="caution">
    <text evidence="1">The sequence shown here is derived from an EMBL/GenBank/DDBJ whole genome shotgun (WGS) entry which is preliminary data.</text>
</comment>
<dbReference type="AlphaFoldDB" id="A0A392SUA7"/>
<feature type="non-terminal residue" evidence="1">
    <location>
        <position position="1"/>
    </location>
</feature>
<evidence type="ECO:0000313" key="2">
    <source>
        <dbReference type="Proteomes" id="UP000265520"/>
    </source>
</evidence>
<keyword evidence="2" id="KW-1185">Reference proteome</keyword>
<name>A0A392SUA7_9FABA</name>
<dbReference type="EMBL" id="LXQA010437569">
    <property type="protein sequence ID" value="MCI51804.1"/>
    <property type="molecule type" value="Genomic_DNA"/>
</dbReference>
<dbReference type="Proteomes" id="UP000265520">
    <property type="component" value="Unassembled WGS sequence"/>
</dbReference>
<protein>
    <submittedName>
        <fullName evidence="1">Uncharacterized protein</fullName>
    </submittedName>
</protein>
<organism evidence="1 2">
    <name type="scientific">Trifolium medium</name>
    <dbReference type="NCBI Taxonomy" id="97028"/>
    <lineage>
        <taxon>Eukaryota</taxon>
        <taxon>Viridiplantae</taxon>
        <taxon>Streptophyta</taxon>
        <taxon>Embryophyta</taxon>
        <taxon>Tracheophyta</taxon>
        <taxon>Spermatophyta</taxon>
        <taxon>Magnoliopsida</taxon>
        <taxon>eudicotyledons</taxon>
        <taxon>Gunneridae</taxon>
        <taxon>Pentapetalae</taxon>
        <taxon>rosids</taxon>
        <taxon>fabids</taxon>
        <taxon>Fabales</taxon>
        <taxon>Fabaceae</taxon>
        <taxon>Papilionoideae</taxon>
        <taxon>50 kb inversion clade</taxon>
        <taxon>NPAAA clade</taxon>
        <taxon>Hologalegina</taxon>
        <taxon>IRL clade</taxon>
        <taxon>Trifolieae</taxon>
        <taxon>Trifolium</taxon>
    </lineage>
</organism>
<accession>A0A392SUA7</accession>